<proteinExistence type="predicted"/>
<dbReference type="VEuPathDB" id="ToxoDB:cyc_04494"/>
<gene>
    <name evidence="2" type="ORF">cyc_04494</name>
</gene>
<name>A0A1D3D2P2_9EIME</name>
<comment type="caution">
    <text evidence="2">The sequence shown here is derived from an EMBL/GenBank/DDBJ whole genome shotgun (WGS) entry which is preliminary data.</text>
</comment>
<evidence type="ECO:0000256" key="1">
    <source>
        <dbReference type="SAM" id="MobiDB-lite"/>
    </source>
</evidence>
<dbReference type="Proteomes" id="UP000095192">
    <property type="component" value="Unassembled WGS sequence"/>
</dbReference>
<keyword evidence="3" id="KW-1185">Reference proteome</keyword>
<evidence type="ECO:0000313" key="3">
    <source>
        <dbReference type="Proteomes" id="UP000095192"/>
    </source>
</evidence>
<dbReference type="InParanoid" id="A0A1D3D2P2"/>
<feature type="region of interest" description="Disordered" evidence="1">
    <location>
        <begin position="1"/>
        <end position="44"/>
    </location>
</feature>
<evidence type="ECO:0000313" key="2">
    <source>
        <dbReference type="EMBL" id="OEH77716.1"/>
    </source>
</evidence>
<organism evidence="2 3">
    <name type="scientific">Cyclospora cayetanensis</name>
    <dbReference type="NCBI Taxonomy" id="88456"/>
    <lineage>
        <taxon>Eukaryota</taxon>
        <taxon>Sar</taxon>
        <taxon>Alveolata</taxon>
        <taxon>Apicomplexa</taxon>
        <taxon>Conoidasida</taxon>
        <taxon>Coccidia</taxon>
        <taxon>Eucoccidiorida</taxon>
        <taxon>Eimeriorina</taxon>
        <taxon>Eimeriidae</taxon>
        <taxon>Cyclospora</taxon>
    </lineage>
</organism>
<dbReference type="AlphaFoldDB" id="A0A1D3D2P2"/>
<sequence length="79" mass="8984">MQGTDWTRQRRKERDTLEPTQKYLQGLGRGTTQHRSSTASLMAGADCEMRQRAERLVGRESELQLGITVSVPNLDYSTE</sequence>
<feature type="compositionally biased region" description="Polar residues" evidence="1">
    <location>
        <begin position="30"/>
        <end position="40"/>
    </location>
</feature>
<accession>A0A1D3D2P2</accession>
<reference evidence="2 3" key="1">
    <citation type="journal article" date="2016" name="BMC Genomics">
        <title>Comparative genomics reveals Cyclospora cayetanensis possesses coccidia-like metabolism and invasion components but unique surface antigens.</title>
        <authorList>
            <person name="Liu S."/>
            <person name="Wang L."/>
            <person name="Zheng H."/>
            <person name="Xu Z."/>
            <person name="Roellig D.M."/>
            <person name="Li N."/>
            <person name="Frace M.A."/>
            <person name="Tang K."/>
            <person name="Arrowood M.J."/>
            <person name="Moss D.M."/>
            <person name="Zhang L."/>
            <person name="Feng Y."/>
            <person name="Xiao L."/>
        </authorList>
    </citation>
    <scope>NUCLEOTIDE SEQUENCE [LARGE SCALE GENOMIC DNA]</scope>
    <source>
        <strain evidence="2 3">CHN_HEN01</strain>
    </source>
</reference>
<dbReference type="EMBL" id="JROU02000997">
    <property type="protein sequence ID" value="OEH77716.1"/>
    <property type="molecule type" value="Genomic_DNA"/>
</dbReference>
<protein>
    <submittedName>
        <fullName evidence="2">Uncharacterized protein</fullName>
    </submittedName>
</protein>